<dbReference type="EMBL" id="DAAMVH010000010">
    <property type="protein sequence ID" value="HAC8334393.1"/>
    <property type="molecule type" value="Genomic_DNA"/>
</dbReference>
<accession>A0A3U0F3B5</accession>
<gene>
    <name evidence="1" type="ORF">G0H73_16600</name>
</gene>
<organism evidence="1">
    <name type="scientific">Salmonella enterica I</name>
    <dbReference type="NCBI Taxonomy" id="59201"/>
    <lineage>
        <taxon>Bacteria</taxon>
        <taxon>Pseudomonadati</taxon>
        <taxon>Pseudomonadota</taxon>
        <taxon>Gammaproteobacteria</taxon>
        <taxon>Enterobacterales</taxon>
        <taxon>Enterobacteriaceae</taxon>
        <taxon>Salmonella</taxon>
    </lineage>
</organism>
<reference evidence="1" key="2">
    <citation type="submission" date="2018-12" db="EMBL/GenBank/DDBJ databases">
        <authorList>
            <consortium name="NCBI Pathogen Detection Project"/>
        </authorList>
    </citation>
    <scope>NUCLEOTIDE SEQUENCE</scope>
    <source>
        <strain evidence="1">14ARS_STU0125</strain>
    </source>
</reference>
<proteinExistence type="predicted"/>
<reference evidence="1" key="1">
    <citation type="journal article" date="2018" name="Genome Biol.">
        <title>SKESA: strategic k-mer extension for scrupulous assemblies.</title>
        <authorList>
            <person name="Souvorov A."/>
            <person name="Agarwala R."/>
            <person name="Lipman D.J."/>
        </authorList>
    </citation>
    <scope>NUCLEOTIDE SEQUENCE</scope>
    <source>
        <strain evidence="1">14ARS_STU0125</strain>
    </source>
</reference>
<dbReference type="AlphaFoldDB" id="A0A3U0F3B5"/>
<sequence>MKHRATELEFSTSSHNQITLRTVITVVPVLLCVVLAVPGSSTLCKGAEDNVLPRYRPFYATEKGITGRRAHNPIHPGKKKAVSASRRPMQVPFSVVYGESSAVAAATTSCMD</sequence>
<evidence type="ECO:0000313" key="1">
    <source>
        <dbReference type="EMBL" id="HAC8334393.1"/>
    </source>
</evidence>
<protein>
    <submittedName>
        <fullName evidence="1">Uncharacterized protein</fullName>
    </submittedName>
</protein>
<comment type="caution">
    <text evidence="1">The sequence shown here is derived from an EMBL/GenBank/DDBJ whole genome shotgun (WGS) entry which is preliminary data.</text>
</comment>
<name>A0A3U0F3B5_SALET</name>